<proteinExistence type="predicted"/>
<dbReference type="GO" id="GO:0004673">
    <property type="term" value="F:protein histidine kinase activity"/>
    <property type="evidence" value="ECO:0007669"/>
    <property type="project" value="UniProtKB-EC"/>
</dbReference>
<keyword evidence="2" id="KW-0808">Transferase</keyword>
<dbReference type="EMBL" id="FO818640">
    <property type="protein sequence ID" value="CDM94169.1"/>
    <property type="molecule type" value="Genomic_DNA"/>
</dbReference>
<dbReference type="Pfam" id="PF02518">
    <property type="entry name" value="HATPase_c"/>
    <property type="match status" value="1"/>
</dbReference>
<keyword evidence="3" id="KW-1185">Reference proteome</keyword>
<evidence type="ECO:0000313" key="3">
    <source>
        <dbReference type="Proteomes" id="UP000032946"/>
    </source>
</evidence>
<reference evidence="2 3" key="1">
    <citation type="submission" date="2014-02" db="EMBL/GenBank/DDBJ databases">
        <authorList>
            <person name="Genoscope - CEA"/>
        </authorList>
    </citation>
    <scope>NUCLEOTIDE SEQUENCE [LARGE SCALE GENOMIC DNA]</scope>
    <source>
        <strain evidence="2 3">PCC 8005</strain>
    </source>
</reference>
<dbReference type="EC" id="2.7.13.3" evidence="2"/>
<feature type="domain" description="Histidine kinase/HSP90-like ATPase" evidence="1">
    <location>
        <begin position="30"/>
        <end position="87"/>
    </location>
</feature>
<organism evidence="2 3">
    <name type="scientific">Limnospira indica PCC 8005</name>
    <dbReference type="NCBI Taxonomy" id="376219"/>
    <lineage>
        <taxon>Bacteria</taxon>
        <taxon>Bacillati</taxon>
        <taxon>Cyanobacteriota</taxon>
        <taxon>Cyanophyceae</taxon>
        <taxon>Oscillatoriophycideae</taxon>
        <taxon>Oscillatoriales</taxon>
        <taxon>Sirenicapillariaceae</taxon>
        <taxon>Limnospira</taxon>
    </lineage>
</organism>
<dbReference type="InterPro" id="IPR036890">
    <property type="entry name" value="HATPase_C_sf"/>
</dbReference>
<dbReference type="Gene3D" id="3.30.565.10">
    <property type="entry name" value="Histidine kinase-like ATPase, C-terminal domain"/>
    <property type="match status" value="1"/>
</dbReference>
<name>A0A9P1NXZ8_9CYAN</name>
<evidence type="ECO:0000259" key="1">
    <source>
        <dbReference type="Pfam" id="PF02518"/>
    </source>
</evidence>
<sequence length="87" mass="9678">MQGNDDTVDIQVINKQAKNLPKINGYHGLINQVFMHLINNAIDSLISAQNQGDDSDWVPTIWITTEQVNPNRVAIRIRDNGVGIAPE</sequence>
<protein>
    <submittedName>
        <fullName evidence="2">Two-component hybrid sensor and regulator, histidine kinase (Fragment, part 3)</fullName>
        <ecNumber evidence="2">2.7.13.3</ecNumber>
    </submittedName>
</protein>
<keyword evidence="2" id="KW-0418">Kinase</keyword>
<evidence type="ECO:0000313" key="2">
    <source>
        <dbReference type="EMBL" id="CDM94169.1"/>
    </source>
</evidence>
<dbReference type="SUPFAM" id="SSF55874">
    <property type="entry name" value="ATPase domain of HSP90 chaperone/DNA topoisomerase II/histidine kinase"/>
    <property type="match status" value="1"/>
</dbReference>
<dbReference type="InterPro" id="IPR003594">
    <property type="entry name" value="HATPase_dom"/>
</dbReference>
<gene>
    <name evidence="2" type="ORF">ARTHRO_11843</name>
</gene>
<dbReference type="AlphaFoldDB" id="A0A9P1NXZ8"/>
<accession>A0A9P1NXZ8</accession>
<dbReference type="Proteomes" id="UP000032946">
    <property type="component" value="Chromosome"/>
</dbReference>